<evidence type="ECO:0000313" key="3">
    <source>
        <dbReference type="Proteomes" id="UP000289794"/>
    </source>
</evidence>
<evidence type="ECO:0008006" key="4">
    <source>
        <dbReference type="Google" id="ProtNLM"/>
    </source>
</evidence>
<keyword evidence="1" id="KW-0472">Membrane</keyword>
<dbReference type="KEGG" id="bpro:PMF13cell1_01584"/>
<feature type="transmembrane region" description="Helical" evidence="1">
    <location>
        <begin position="47"/>
        <end position="70"/>
    </location>
</feature>
<reference evidence="2 3" key="1">
    <citation type="submission" date="2019-01" db="EMBL/GenBank/DDBJ databases">
        <title>PMF-metabolizing Aryl O-demethylase.</title>
        <authorList>
            <person name="Kim M."/>
        </authorList>
    </citation>
    <scope>NUCLEOTIDE SEQUENCE [LARGE SCALE GENOMIC DNA]</scope>
    <source>
        <strain evidence="2 3">PMF1</strain>
    </source>
</reference>
<sequence length="103" mass="11402">MDRQSLMMIIIASMVILMGIFMAVKGKTSMVRERFSSGVSPENERKFMMTVGGGVSIIGLDMLALGIFAWKSPLKQSQILLVLAVGVLLFLAVIMYGQKKFRK</sequence>
<organism evidence="2 3">
    <name type="scientific">Blautia producta</name>
    <dbReference type="NCBI Taxonomy" id="33035"/>
    <lineage>
        <taxon>Bacteria</taxon>
        <taxon>Bacillati</taxon>
        <taxon>Bacillota</taxon>
        <taxon>Clostridia</taxon>
        <taxon>Lachnospirales</taxon>
        <taxon>Lachnospiraceae</taxon>
        <taxon>Blautia</taxon>
    </lineage>
</organism>
<evidence type="ECO:0000313" key="2">
    <source>
        <dbReference type="EMBL" id="QBE96046.1"/>
    </source>
</evidence>
<accession>A0A4P6LVG8</accession>
<keyword evidence="1" id="KW-1133">Transmembrane helix</keyword>
<dbReference type="Proteomes" id="UP000289794">
    <property type="component" value="Chromosome"/>
</dbReference>
<protein>
    <recommendedName>
        <fullName evidence="4">DUF3784 domain-containing protein</fullName>
    </recommendedName>
</protein>
<keyword evidence="1" id="KW-0812">Transmembrane</keyword>
<feature type="transmembrane region" description="Helical" evidence="1">
    <location>
        <begin position="6"/>
        <end position="26"/>
    </location>
</feature>
<dbReference type="AlphaFoldDB" id="A0A4P6LVG8"/>
<name>A0A4P6LVG8_9FIRM</name>
<gene>
    <name evidence="2" type="ORF">PMF13cell1_01584</name>
</gene>
<dbReference type="EMBL" id="CP035945">
    <property type="protein sequence ID" value="QBE96046.1"/>
    <property type="molecule type" value="Genomic_DNA"/>
</dbReference>
<evidence type="ECO:0000256" key="1">
    <source>
        <dbReference type="SAM" id="Phobius"/>
    </source>
</evidence>
<dbReference type="RefSeq" id="WP_130180385.1">
    <property type="nucleotide sequence ID" value="NZ_CP035945.1"/>
</dbReference>
<feature type="transmembrane region" description="Helical" evidence="1">
    <location>
        <begin position="76"/>
        <end position="97"/>
    </location>
</feature>
<proteinExistence type="predicted"/>